<evidence type="ECO:0000256" key="2">
    <source>
        <dbReference type="ARBA" id="ARBA00004123"/>
    </source>
</evidence>
<evidence type="ECO:0000256" key="3">
    <source>
        <dbReference type="ARBA" id="ARBA00004496"/>
    </source>
</evidence>
<dbReference type="PANTHER" id="PTHR22930:SF289">
    <property type="entry name" value="DDE TNP4 DOMAIN-CONTAINING PROTEIN-RELATED"/>
    <property type="match status" value="1"/>
</dbReference>
<dbReference type="InterPro" id="IPR027806">
    <property type="entry name" value="HARBI1_dom"/>
</dbReference>
<dbReference type="InterPro" id="IPR045249">
    <property type="entry name" value="HARBI1-like"/>
</dbReference>
<dbReference type="InterPro" id="IPR026103">
    <property type="entry name" value="HARBI1_animal"/>
</dbReference>
<evidence type="ECO:0000256" key="9">
    <source>
        <dbReference type="ARBA" id="ARBA00022801"/>
    </source>
</evidence>
<proteinExistence type="inferred from homology"/>
<evidence type="ECO:0000256" key="12">
    <source>
        <dbReference type="ARBA" id="ARBA00045850"/>
    </source>
</evidence>
<dbReference type="GO" id="GO:0005634">
    <property type="term" value="C:nucleus"/>
    <property type="evidence" value="ECO:0007669"/>
    <property type="project" value="UniProtKB-SubCell"/>
</dbReference>
<dbReference type="OrthoDB" id="2430314at2759"/>
<evidence type="ECO:0000256" key="7">
    <source>
        <dbReference type="ARBA" id="ARBA00022722"/>
    </source>
</evidence>
<keyword evidence="8" id="KW-0479">Metal-binding</keyword>
<reference evidence="14" key="1">
    <citation type="submission" date="2022-03" db="EMBL/GenBank/DDBJ databases">
        <authorList>
            <person name="Lindestad O."/>
        </authorList>
    </citation>
    <scope>NUCLEOTIDE SEQUENCE</scope>
</reference>
<keyword evidence="6" id="KW-0963">Cytoplasm</keyword>
<dbReference type="Pfam" id="PF13359">
    <property type="entry name" value="DDE_Tnp_4"/>
    <property type="match status" value="1"/>
</dbReference>
<keyword evidence="9" id="KW-0378">Hydrolase</keyword>
<evidence type="ECO:0000256" key="5">
    <source>
        <dbReference type="ARBA" id="ARBA00015519"/>
    </source>
</evidence>
<dbReference type="GO" id="GO:0004518">
    <property type="term" value="F:nuclease activity"/>
    <property type="evidence" value="ECO:0007669"/>
    <property type="project" value="UniProtKB-KW"/>
</dbReference>
<sequence length="365" mass="41602">MTSTEDLLHFFEFLDNLNDVNMRPTNRPRPIRPRTDALKNYDDIDFFKTYRMSKCTVTLLLHQLEGDLKFDSNRNESVAPIQQLLIALRFYATGTHLQAIADAHRVSVPTVSRVVRKVSRAIVKLQPKYIKMPATTAEIENCQREFNKIANFPFIIGSIDCTHVKIQSPGGGDAEKFRNRKGYFSINVQTVSDSNLKVTNVVAHCPGSTNDSDIFINSQLCHDFEMGVYGSSCLLGDSGYPLKNYLLTPYLHPNSQSQEQYNYSHIRTRNTVERQYRVLKQRFPALAIGLRINLYTAVDVIVACCILHNICIDEGEDIPPQEMDNSFLDAHIEDGQIDHYYADNNRNEDIDNEAARAVITHNFFS</sequence>
<keyword evidence="15" id="KW-1185">Reference proteome</keyword>
<evidence type="ECO:0000313" key="14">
    <source>
        <dbReference type="EMBL" id="CAH2239972.1"/>
    </source>
</evidence>
<keyword evidence="7" id="KW-0540">Nuclease</keyword>
<dbReference type="EMBL" id="CAKXAJ010025467">
    <property type="protein sequence ID" value="CAH2239972.1"/>
    <property type="molecule type" value="Genomic_DNA"/>
</dbReference>
<keyword evidence="10" id="KW-0539">Nucleus</keyword>
<evidence type="ECO:0000256" key="11">
    <source>
        <dbReference type="ARBA" id="ARBA00030126"/>
    </source>
</evidence>
<comment type="similarity">
    <text evidence="4">Belongs to the HARBI1 family.</text>
</comment>
<evidence type="ECO:0000256" key="6">
    <source>
        <dbReference type="ARBA" id="ARBA00022490"/>
    </source>
</evidence>
<evidence type="ECO:0000256" key="10">
    <source>
        <dbReference type="ARBA" id="ARBA00023242"/>
    </source>
</evidence>
<gene>
    <name evidence="14" type="primary">jg3402</name>
    <name evidence="14" type="ORF">PAEG_LOCUS16606</name>
</gene>
<evidence type="ECO:0000313" key="15">
    <source>
        <dbReference type="Proteomes" id="UP000838756"/>
    </source>
</evidence>
<dbReference type="GO" id="GO:0005737">
    <property type="term" value="C:cytoplasm"/>
    <property type="evidence" value="ECO:0007669"/>
    <property type="project" value="UniProtKB-SubCell"/>
</dbReference>
<dbReference type="AlphaFoldDB" id="A0A8S4RQS1"/>
<evidence type="ECO:0000259" key="13">
    <source>
        <dbReference type="Pfam" id="PF13359"/>
    </source>
</evidence>
<feature type="domain" description="DDE Tnp4" evidence="13">
    <location>
        <begin position="159"/>
        <end position="309"/>
    </location>
</feature>
<dbReference type="PRINTS" id="PR02086">
    <property type="entry name" value="PUTNUCHARBI1"/>
</dbReference>
<dbReference type="GO" id="GO:0046872">
    <property type="term" value="F:metal ion binding"/>
    <property type="evidence" value="ECO:0007669"/>
    <property type="project" value="UniProtKB-KW"/>
</dbReference>
<evidence type="ECO:0000256" key="4">
    <source>
        <dbReference type="ARBA" id="ARBA00006958"/>
    </source>
</evidence>
<comment type="cofactor">
    <cofactor evidence="1">
        <name>a divalent metal cation</name>
        <dbReference type="ChEBI" id="CHEBI:60240"/>
    </cofactor>
</comment>
<organism evidence="14 15">
    <name type="scientific">Pararge aegeria aegeria</name>
    <dbReference type="NCBI Taxonomy" id="348720"/>
    <lineage>
        <taxon>Eukaryota</taxon>
        <taxon>Metazoa</taxon>
        <taxon>Ecdysozoa</taxon>
        <taxon>Arthropoda</taxon>
        <taxon>Hexapoda</taxon>
        <taxon>Insecta</taxon>
        <taxon>Pterygota</taxon>
        <taxon>Neoptera</taxon>
        <taxon>Endopterygota</taxon>
        <taxon>Lepidoptera</taxon>
        <taxon>Glossata</taxon>
        <taxon>Ditrysia</taxon>
        <taxon>Papilionoidea</taxon>
        <taxon>Nymphalidae</taxon>
        <taxon>Satyrinae</taxon>
        <taxon>Satyrini</taxon>
        <taxon>Parargina</taxon>
        <taxon>Pararge</taxon>
    </lineage>
</organism>
<dbReference type="PANTHER" id="PTHR22930">
    <property type="match status" value="1"/>
</dbReference>
<dbReference type="GO" id="GO:0016787">
    <property type="term" value="F:hydrolase activity"/>
    <property type="evidence" value="ECO:0007669"/>
    <property type="project" value="UniProtKB-KW"/>
</dbReference>
<protein>
    <recommendedName>
        <fullName evidence="5">Putative nuclease HARBI1</fullName>
    </recommendedName>
    <alternativeName>
        <fullName evidence="11">Harbinger transposase-derived nuclease</fullName>
    </alternativeName>
</protein>
<comment type="subcellular location">
    <subcellularLocation>
        <location evidence="3">Cytoplasm</location>
    </subcellularLocation>
    <subcellularLocation>
        <location evidence="2">Nucleus</location>
    </subcellularLocation>
</comment>
<comment type="function">
    <text evidence="12">Transposase-derived protein that may have nuclease activity. Does not have transposase activity.</text>
</comment>
<accession>A0A8S4RQS1</accession>
<dbReference type="Proteomes" id="UP000838756">
    <property type="component" value="Unassembled WGS sequence"/>
</dbReference>
<evidence type="ECO:0000256" key="1">
    <source>
        <dbReference type="ARBA" id="ARBA00001968"/>
    </source>
</evidence>
<comment type="caution">
    <text evidence="14">The sequence shown here is derived from an EMBL/GenBank/DDBJ whole genome shotgun (WGS) entry which is preliminary data.</text>
</comment>
<evidence type="ECO:0000256" key="8">
    <source>
        <dbReference type="ARBA" id="ARBA00022723"/>
    </source>
</evidence>
<name>A0A8S4RQS1_9NEOP</name>